<feature type="transmembrane region" description="Helical" evidence="6">
    <location>
        <begin position="43"/>
        <end position="59"/>
    </location>
</feature>
<name>A0ABR2N2E1_9ASPA</name>
<comment type="subcellular location">
    <subcellularLocation>
        <location evidence="1">Membrane</location>
        <topology evidence="1">Single-pass membrane protein</topology>
    </subcellularLocation>
</comment>
<dbReference type="PANTHER" id="PTHR31234:SF8">
    <property type="entry name" value="EXPRESSED PROTEIN"/>
    <property type="match status" value="1"/>
</dbReference>
<dbReference type="Proteomes" id="UP001412067">
    <property type="component" value="Unassembled WGS sequence"/>
</dbReference>
<dbReference type="PANTHER" id="PTHR31234">
    <property type="entry name" value="LATE EMBRYOGENESIS ABUNDANT (LEA) HYDROXYPROLINE-RICH GLYCOPROTEIN FAMILY"/>
    <property type="match status" value="1"/>
</dbReference>
<comment type="caution">
    <text evidence="8">The sequence shown here is derived from an EMBL/GenBank/DDBJ whole genome shotgun (WGS) entry which is preliminary data.</text>
</comment>
<feature type="region of interest" description="Disordered" evidence="5">
    <location>
        <begin position="1"/>
        <end position="20"/>
    </location>
</feature>
<evidence type="ECO:0000256" key="1">
    <source>
        <dbReference type="ARBA" id="ARBA00004167"/>
    </source>
</evidence>
<sequence>MSKQYAGDGHLRPPHAQGHRQLACPSSSSVECDKCCTCRCCCLSLIVSTLLLFFFIFFARSDLTNPDFKLQHVDVENLLIEPNEVGGGAGGMAPISPAAYLSLNITLRFSWANPHTADILYGASNLCVLYGGVPLGTASVPGFVQPANSSRLVDYRVSVSRFKMLQVYCPDLNASVNDSVQLSVTSDFKWKIRVHGVTYPSSNVRPLIFNY</sequence>
<keyword evidence="4 6" id="KW-0472">Membrane</keyword>
<evidence type="ECO:0000256" key="6">
    <source>
        <dbReference type="SAM" id="Phobius"/>
    </source>
</evidence>
<keyword evidence="9" id="KW-1185">Reference proteome</keyword>
<evidence type="ECO:0000313" key="8">
    <source>
        <dbReference type="EMBL" id="KAK8970663.1"/>
    </source>
</evidence>
<dbReference type="Pfam" id="PF03168">
    <property type="entry name" value="LEA_2"/>
    <property type="match status" value="1"/>
</dbReference>
<evidence type="ECO:0000256" key="2">
    <source>
        <dbReference type="ARBA" id="ARBA00022692"/>
    </source>
</evidence>
<proteinExistence type="predicted"/>
<dbReference type="EMBL" id="JBBWWR010000001">
    <property type="protein sequence ID" value="KAK8970663.1"/>
    <property type="molecule type" value="Genomic_DNA"/>
</dbReference>
<organism evidence="8 9">
    <name type="scientific">Platanthera guangdongensis</name>
    <dbReference type="NCBI Taxonomy" id="2320717"/>
    <lineage>
        <taxon>Eukaryota</taxon>
        <taxon>Viridiplantae</taxon>
        <taxon>Streptophyta</taxon>
        <taxon>Embryophyta</taxon>
        <taxon>Tracheophyta</taxon>
        <taxon>Spermatophyta</taxon>
        <taxon>Magnoliopsida</taxon>
        <taxon>Liliopsida</taxon>
        <taxon>Asparagales</taxon>
        <taxon>Orchidaceae</taxon>
        <taxon>Orchidoideae</taxon>
        <taxon>Orchideae</taxon>
        <taxon>Orchidinae</taxon>
        <taxon>Platanthera</taxon>
    </lineage>
</organism>
<evidence type="ECO:0000259" key="7">
    <source>
        <dbReference type="Pfam" id="PF03168"/>
    </source>
</evidence>
<accession>A0ABR2N2E1</accession>
<reference evidence="8 9" key="1">
    <citation type="journal article" date="2022" name="Nat. Plants">
        <title>Genomes of leafy and leafless Platanthera orchids illuminate the evolution of mycoheterotrophy.</title>
        <authorList>
            <person name="Li M.H."/>
            <person name="Liu K.W."/>
            <person name="Li Z."/>
            <person name="Lu H.C."/>
            <person name="Ye Q.L."/>
            <person name="Zhang D."/>
            <person name="Wang J.Y."/>
            <person name="Li Y.F."/>
            <person name="Zhong Z.M."/>
            <person name="Liu X."/>
            <person name="Yu X."/>
            <person name="Liu D.K."/>
            <person name="Tu X.D."/>
            <person name="Liu B."/>
            <person name="Hao Y."/>
            <person name="Liao X.Y."/>
            <person name="Jiang Y.T."/>
            <person name="Sun W.H."/>
            <person name="Chen J."/>
            <person name="Chen Y.Q."/>
            <person name="Ai Y."/>
            <person name="Zhai J.W."/>
            <person name="Wu S.S."/>
            <person name="Zhou Z."/>
            <person name="Hsiao Y.Y."/>
            <person name="Wu W.L."/>
            <person name="Chen Y.Y."/>
            <person name="Lin Y.F."/>
            <person name="Hsu J.L."/>
            <person name="Li C.Y."/>
            <person name="Wang Z.W."/>
            <person name="Zhao X."/>
            <person name="Zhong W.Y."/>
            <person name="Ma X.K."/>
            <person name="Ma L."/>
            <person name="Huang J."/>
            <person name="Chen G.Z."/>
            <person name="Huang M.Z."/>
            <person name="Huang L."/>
            <person name="Peng D.H."/>
            <person name="Luo Y.B."/>
            <person name="Zou S.Q."/>
            <person name="Chen S.P."/>
            <person name="Lan S."/>
            <person name="Tsai W.C."/>
            <person name="Van de Peer Y."/>
            <person name="Liu Z.J."/>
        </authorList>
    </citation>
    <scope>NUCLEOTIDE SEQUENCE [LARGE SCALE GENOMIC DNA]</scope>
    <source>
        <strain evidence="8">Lor288</strain>
    </source>
</reference>
<keyword evidence="3 6" id="KW-1133">Transmembrane helix</keyword>
<evidence type="ECO:0000256" key="4">
    <source>
        <dbReference type="ARBA" id="ARBA00023136"/>
    </source>
</evidence>
<evidence type="ECO:0000313" key="9">
    <source>
        <dbReference type="Proteomes" id="UP001412067"/>
    </source>
</evidence>
<dbReference type="InterPro" id="IPR004864">
    <property type="entry name" value="LEA_2"/>
</dbReference>
<protein>
    <recommendedName>
        <fullName evidence="7">Late embryogenesis abundant protein LEA-2 subgroup domain-containing protein</fullName>
    </recommendedName>
</protein>
<dbReference type="InterPro" id="IPR044839">
    <property type="entry name" value="NDR1-like"/>
</dbReference>
<feature type="domain" description="Late embryogenesis abundant protein LEA-2 subgroup" evidence="7">
    <location>
        <begin position="110"/>
        <end position="200"/>
    </location>
</feature>
<gene>
    <name evidence="8" type="ORF">KSP40_PGU020971</name>
</gene>
<evidence type="ECO:0000256" key="3">
    <source>
        <dbReference type="ARBA" id="ARBA00022989"/>
    </source>
</evidence>
<evidence type="ECO:0000256" key="5">
    <source>
        <dbReference type="SAM" id="MobiDB-lite"/>
    </source>
</evidence>
<keyword evidence="2 6" id="KW-0812">Transmembrane</keyword>